<dbReference type="EMBL" id="JH992991">
    <property type="protein sequence ID" value="EKX47108.1"/>
    <property type="molecule type" value="Genomic_DNA"/>
</dbReference>
<evidence type="ECO:0000313" key="1">
    <source>
        <dbReference type="EMBL" id="EKX47108.1"/>
    </source>
</evidence>
<dbReference type="GeneID" id="17303744"/>
<reference evidence="1 3" key="1">
    <citation type="journal article" date="2012" name="Nature">
        <title>Algal genomes reveal evolutionary mosaicism and the fate of nucleomorphs.</title>
        <authorList>
            <consortium name="DOE Joint Genome Institute"/>
            <person name="Curtis B.A."/>
            <person name="Tanifuji G."/>
            <person name="Burki F."/>
            <person name="Gruber A."/>
            <person name="Irimia M."/>
            <person name="Maruyama S."/>
            <person name="Arias M.C."/>
            <person name="Ball S.G."/>
            <person name="Gile G.H."/>
            <person name="Hirakawa Y."/>
            <person name="Hopkins J.F."/>
            <person name="Kuo A."/>
            <person name="Rensing S.A."/>
            <person name="Schmutz J."/>
            <person name="Symeonidi A."/>
            <person name="Elias M."/>
            <person name="Eveleigh R.J."/>
            <person name="Herman E.K."/>
            <person name="Klute M.J."/>
            <person name="Nakayama T."/>
            <person name="Obornik M."/>
            <person name="Reyes-Prieto A."/>
            <person name="Armbrust E.V."/>
            <person name="Aves S.J."/>
            <person name="Beiko R.G."/>
            <person name="Coutinho P."/>
            <person name="Dacks J.B."/>
            <person name="Durnford D.G."/>
            <person name="Fast N.M."/>
            <person name="Green B.R."/>
            <person name="Grisdale C.J."/>
            <person name="Hempel F."/>
            <person name="Henrissat B."/>
            <person name="Hoppner M.P."/>
            <person name="Ishida K."/>
            <person name="Kim E."/>
            <person name="Koreny L."/>
            <person name="Kroth P.G."/>
            <person name="Liu Y."/>
            <person name="Malik S.B."/>
            <person name="Maier U.G."/>
            <person name="McRose D."/>
            <person name="Mock T."/>
            <person name="Neilson J.A."/>
            <person name="Onodera N.T."/>
            <person name="Poole A.M."/>
            <person name="Pritham E.J."/>
            <person name="Richards T.A."/>
            <person name="Rocap G."/>
            <person name="Roy S.W."/>
            <person name="Sarai C."/>
            <person name="Schaack S."/>
            <person name="Shirato S."/>
            <person name="Slamovits C.H."/>
            <person name="Spencer D.F."/>
            <person name="Suzuki S."/>
            <person name="Worden A.Z."/>
            <person name="Zauner S."/>
            <person name="Barry K."/>
            <person name="Bell C."/>
            <person name="Bharti A.K."/>
            <person name="Crow J.A."/>
            <person name="Grimwood J."/>
            <person name="Kramer R."/>
            <person name="Lindquist E."/>
            <person name="Lucas S."/>
            <person name="Salamov A."/>
            <person name="McFadden G.I."/>
            <person name="Lane C.E."/>
            <person name="Keeling P.J."/>
            <person name="Gray M.W."/>
            <person name="Grigoriev I.V."/>
            <person name="Archibald J.M."/>
        </authorList>
    </citation>
    <scope>NUCLEOTIDE SEQUENCE</scope>
    <source>
        <strain evidence="1 3">CCMP2712</strain>
    </source>
</reference>
<sequence length="407" mass="41918">MGTNNSLHFTVKRLQTSKLNTYSFGFQGRRLSSDSLLQTSVPVAMPWNPNAQVFRPPQFNTASKVAVPRAAAVQWPQNFRTYPGQKLQDAAPAADAAAAPAADAAAAPAADAAAAPAADAAAAPEAAAPVAEAPAAAAPVAAPQPVAAAGYFLSMLSDCSASSDTVYLGGYMPQGYPPQGYAPQGYGYQAQPMYGSAASGCFAAQQCTGTYNEDRLSAEGVSDQLQSIQAQCSALTKMVKCMCESCETTAETDPSFVALHDESCSPAKIAEYHLAGGACVGFASGYCGLKLDQTFCENFAVPPVLGSANWLKNHAVVDPGASAATAGENLFKNQAHLQMPQYAQEVADSMSKYFTAGAANEAAKARLTNAMISQIEELRPAGSSGSAISGTPAGSNSSAWYCLGILC</sequence>
<evidence type="ECO:0000313" key="2">
    <source>
        <dbReference type="EnsemblProtists" id="EKX47108"/>
    </source>
</evidence>
<name>L1JEY9_GUITC</name>
<organism evidence="1">
    <name type="scientific">Guillardia theta (strain CCMP2712)</name>
    <name type="common">Cryptophyte</name>
    <dbReference type="NCBI Taxonomy" id="905079"/>
    <lineage>
        <taxon>Eukaryota</taxon>
        <taxon>Cryptophyceae</taxon>
        <taxon>Pyrenomonadales</taxon>
        <taxon>Geminigeraceae</taxon>
        <taxon>Guillardia</taxon>
    </lineage>
</organism>
<protein>
    <submittedName>
        <fullName evidence="1 2">Uncharacterized protein</fullName>
    </submittedName>
</protein>
<reference evidence="3" key="2">
    <citation type="submission" date="2012-11" db="EMBL/GenBank/DDBJ databases">
        <authorList>
            <person name="Kuo A."/>
            <person name="Curtis B.A."/>
            <person name="Tanifuji G."/>
            <person name="Burki F."/>
            <person name="Gruber A."/>
            <person name="Irimia M."/>
            <person name="Maruyama S."/>
            <person name="Arias M.C."/>
            <person name="Ball S.G."/>
            <person name="Gile G.H."/>
            <person name="Hirakawa Y."/>
            <person name="Hopkins J.F."/>
            <person name="Rensing S.A."/>
            <person name="Schmutz J."/>
            <person name="Symeonidi A."/>
            <person name="Elias M."/>
            <person name="Eveleigh R.J."/>
            <person name="Herman E.K."/>
            <person name="Klute M.J."/>
            <person name="Nakayama T."/>
            <person name="Obornik M."/>
            <person name="Reyes-Prieto A."/>
            <person name="Armbrust E.V."/>
            <person name="Aves S.J."/>
            <person name="Beiko R.G."/>
            <person name="Coutinho P."/>
            <person name="Dacks J.B."/>
            <person name="Durnford D.G."/>
            <person name="Fast N.M."/>
            <person name="Green B.R."/>
            <person name="Grisdale C."/>
            <person name="Hempe F."/>
            <person name="Henrissat B."/>
            <person name="Hoppner M.P."/>
            <person name="Ishida K.-I."/>
            <person name="Kim E."/>
            <person name="Koreny L."/>
            <person name="Kroth P.G."/>
            <person name="Liu Y."/>
            <person name="Malik S.-B."/>
            <person name="Maier U.G."/>
            <person name="McRose D."/>
            <person name="Mock T."/>
            <person name="Neilson J.A."/>
            <person name="Onodera N.T."/>
            <person name="Poole A.M."/>
            <person name="Pritham E.J."/>
            <person name="Richards T.A."/>
            <person name="Rocap G."/>
            <person name="Roy S.W."/>
            <person name="Sarai C."/>
            <person name="Schaack S."/>
            <person name="Shirato S."/>
            <person name="Slamovits C.H."/>
            <person name="Spencer D.F."/>
            <person name="Suzuki S."/>
            <person name="Worden A.Z."/>
            <person name="Zauner S."/>
            <person name="Barry K."/>
            <person name="Bell C."/>
            <person name="Bharti A.K."/>
            <person name="Crow J.A."/>
            <person name="Grimwood J."/>
            <person name="Kramer R."/>
            <person name="Lindquist E."/>
            <person name="Lucas S."/>
            <person name="Salamov A."/>
            <person name="McFadden G.I."/>
            <person name="Lane C.E."/>
            <person name="Keeling P.J."/>
            <person name="Gray M.W."/>
            <person name="Grigoriev I.V."/>
            <person name="Archibald J.M."/>
        </authorList>
    </citation>
    <scope>NUCLEOTIDE SEQUENCE</scope>
    <source>
        <strain evidence="3">CCMP2712</strain>
    </source>
</reference>
<dbReference type="PaxDb" id="55529-EKX47108"/>
<keyword evidence="3" id="KW-1185">Reference proteome</keyword>
<dbReference type="AlphaFoldDB" id="L1JEY9"/>
<gene>
    <name evidence="1" type="ORF">GUITHDRAFT_107021</name>
</gene>
<dbReference type="Proteomes" id="UP000011087">
    <property type="component" value="Unassembled WGS sequence"/>
</dbReference>
<accession>L1JEY9</accession>
<proteinExistence type="predicted"/>
<evidence type="ECO:0000313" key="3">
    <source>
        <dbReference type="Proteomes" id="UP000011087"/>
    </source>
</evidence>
<dbReference type="HOGENOM" id="CLU_676974_0_0_1"/>
<reference evidence="2" key="3">
    <citation type="submission" date="2015-06" db="UniProtKB">
        <authorList>
            <consortium name="EnsemblProtists"/>
        </authorList>
    </citation>
    <scope>IDENTIFICATION</scope>
</reference>
<dbReference type="RefSeq" id="XP_005834088.1">
    <property type="nucleotide sequence ID" value="XM_005834031.1"/>
</dbReference>
<dbReference type="EnsemblProtists" id="EKX47108">
    <property type="protein sequence ID" value="EKX47108"/>
    <property type="gene ID" value="GUITHDRAFT_107021"/>
</dbReference>
<dbReference type="KEGG" id="gtt:GUITHDRAFT_107021"/>